<protein>
    <recommendedName>
        <fullName evidence="3">Lipoprotein</fullName>
    </recommendedName>
</protein>
<evidence type="ECO:0000313" key="2">
    <source>
        <dbReference type="Proteomes" id="UP000236731"/>
    </source>
</evidence>
<evidence type="ECO:0000313" key="1">
    <source>
        <dbReference type="EMBL" id="SEG47020.1"/>
    </source>
</evidence>
<sequence>MRRFTLFSAVFIFLSSCNLNTSERDILVEMYGSEQDGQGCNLVAGYLWSNMHHACIPILKDGITLKPKTVNEVNQGFPAFILFNKDKSVAELFLPNKKNTSIYLNVSEGSLYLYENYMYDDLQSKLYIDNFEVYAFDPKAEK</sequence>
<name>A0A1H6AFJ4_9SPHI</name>
<keyword evidence="2" id="KW-1185">Reference proteome</keyword>
<proteinExistence type="predicted"/>
<dbReference type="AlphaFoldDB" id="A0A1H6AFJ4"/>
<dbReference type="Proteomes" id="UP000236731">
    <property type="component" value="Unassembled WGS sequence"/>
</dbReference>
<dbReference type="EMBL" id="FNUT01000008">
    <property type="protein sequence ID" value="SEG47020.1"/>
    <property type="molecule type" value="Genomic_DNA"/>
</dbReference>
<gene>
    <name evidence="1" type="ORF">SAMN05421877_108108</name>
</gene>
<dbReference type="PROSITE" id="PS51257">
    <property type="entry name" value="PROKAR_LIPOPROTEIN"/>
    <property type="match status" value="1"/>
</dbReference>
<evidence type="ECO:0008006" key="3">
    <source>
        <dbReference type="Google" id="ProtNLM"/>
    </source>
</evidence>
<accession>A0A1H6AFJ4</accession>
<dbReference type="OrthoDB" id="1099822at2"/>
<dbReference type="RefSeq" id="WP_146060637.1">
    <property type="nucleotide sequence ID" value="NZ_CP049246.1"/>
</dbReference>
<organism evidence="1 2">
    <name type="scientific">Sphingobacterium lactis</name>
    <dbReference type="NCBI Taxonomy" id="797291"/>
    <lineage>
        <taxon>Bacteria</taxon>
        <taxon>Pseudomonadati</taxon>
        <taxon>Bacteroidota</taxon>
        <taxon>Sphingobacteriia</taxon>
        <taxon>Sphingobacteriales</taxon>
        <taxon>Sphingobacteriaceae</taxon>
        <taxon>Sphingobacterium</taxon>
    </lineage>
</organism>
<reference evidence="2" key="1">
    <citation type="submission" date="2016-10" db="EMBL/GenBank/DDBJ databases">
        <authorList>
            <person name="Varghese N."/>
            <person name="Submissions S."/>
        </authorList>
    </citation>
    <scope>NUCLEOTIDE SEQUENCE [LARGE SCALE GENOMIC DNA]</scope>
    <source>
        <strain evidence="2">DSM 22361</strain>
    </source>
</reference>